<feature type="region of interest" description="Disordered" evidence="1">
    <location>
        <begin position="1"/>
        <end position="29"/>
    </location>
</feature>
<proteinExistence type="predicted"/>
<sequence length="737" mass="82434">MPKRQRQEETEAKPASSKQVKISSDPPSFLDADSTITASKYAATRLHEMKSLWCSFLEKSTPNANEESYYKSKGCTISNRHLRRRTGSHNRRKRHRYPQGNELESKGNSRKTRRKPKLLQEKHSHWQNTNVESEESNWLTTHLWHTKRFRMSPPLSIYNNWCIPLGHTNRGTKAALRLANAKSTVQDATWNIGGQAFILKSKKVDDLIQVVEMICGGSRTHSASFLENEDVIDGLEAADGYIYELNSFPKGILGPATFLFGKEGSSDMHFVRILVHVGIMDRFKSILSITLDSLKDSLDIQQSKTAASLLRIRGAQATTVLKTALKFGIGDNLKEGDMPDDLHTHFNHGSIISGTLTKIKVSTFHGGENALKTSEGITMNGDQFVNELTDTELKHSDIERNTLALISQLPNGKSSSNTVVSGWDILCHSSQTREIFLALTNVAGACAIGFIEDSMFRMEAEPPLPIFPRDYPDSNIGEDYFKGDNPEWKILRYCIEEGIGGGRVKTGLNRLLRDCIKEKDDDKTKKSIHPSSISRKLTQSQFDWDSLFSQNESDSATNHVLVRGDLVAPFIDALMQFGETYFHSLEQKNQNDRRPRRRTRSPTDLIVLPPCPKEKFEQHQLNCSNLLKSMSIPALLRVFVEVQGRGTACSGMKILSNDKMLGYITVGGFSQQRGKSHGVGIISSLAFLTALSSCGQGSFFCQRNSEISLIGLKVILHSEECKYATKRDTIASLTVLK</sequence>
<dbReference type="GO" id="GO:0005655">
    <property type="term" value="C:nucleolar ribonuclease P complex"/>
    <property type="evidence" value="ECO:0007669"/>
    <property type="project" value="InterPro"/>
</dbReference>
<comment type="caution">
    <text evidence="3">The sequence shown here is derived from an EMBL/GenBank/DDBJ whole genome shotgun (WGS) entry which is preliminary data.</text>
</comment>
<feature type="region of interest" description="Disordered" evidence="1">
    <location>
        <begin position="77"/>
        <end position="131"/>
    </location>
</feature>
<organism evidence="3 4">
    <name type="scientific">Chaetoceros tenuissimus</name>
    <dbReference type="NCBI Taxonomy" id="426638"/>
    <lineage>
        <taxon>Eukaryota</taxon>
        <taxon>Sar</taxon>
        <taxon>Stramenopiles</taxon>
        <taxon>Ochrophyta</taxon>
        <taxon>Bacillariophyta</taxon>
        <taxon>Coscinodiscophyceae</taxon>
        <taxon>Chaetocerotophycidae</taxon>
        <taxon>Chaetocerotales</taxon>
        <taxon>Chaetocerotaceae</taxon>
        <taxon>Chaetoceros</taxon>
    </lineage>
</organism>
<accession>A0AAD3HE73</accession>
<dbReference type="EMBL" id="BLLK01000069">
    <property type="protein sequence ID" value="GFH59733.1"/>
    <property type="molecule type" value="Genomic_DNA"/>
</dbReference>
<dbReference type="GO" id="GO:0000172">
    <property type="term" value="C:ribonuclease MRP complex"/>
    <property type="evidence" value="ECO:0007669"/>
    <property type="project" value="InterPro"/>
</dbReference>
<name>A0AAD3HE73_9STRA</name>
<reference evidence="3 4" key="1">
    <citation type="journal article" date="2021" name="Sci. Rep.">
        <title>The genome of the diatom Chaetoceros tenuissimus carries an ancient integrated fragment of an extant virus.</title>
        <authorList>
            <person name="Hongo Y."/>
            <person name="Kimura K."/>
            <person name="Takaki Y."/>
            <person name="Yoshida Y."/>
            <person name="Baba S."/>
            <person name="Kobayashi G."/>
            <person name="Nagasaki K."/>
            <person name="Hano T."/>
            <person name="Tomaru Y."/>
        </authorList>
    </citation>
    <scope>NUCLEOTIDE SEQUENCE [LARGE SCALE GENOMIC DNA]</scope>
    <source>
        <strain evidence="3 4">NIES-3715</strain>
    </source>
</reference>
<gene>
    <name evidence="3" type="ORF">CTEN210_16209</name>
</gene>
<dbReference type="InterPro" id="IPR009723">
    <property type="entry name" value="Pop1_N"/>
</dbReference>
<keyword evidence="4" id="KW-1185">Reference proteome</keyword>
<dbReference type="PANTHER" id="PTHR22731">
    <property type="entry name" value="RIBONUCLEASES P/MRP PROTEIN SUBUNIT POP1"/>
    <property type="match status" value="1"/>
</dbReference>
<evidence type="ECO:0000313" key="4">
    <source>
        <dbReference type="Proteomes" id="UP001054902"/>
    </source>
</evidence>
<dbReference type="AlphaFoldDB" id="A0AAD3HE73"/>
<dbReference type="GO" id="GO:0001682">
    <property type="term" value="P:tRNA 5'-leader removal"/>
    <property type="evidence" value="ECO:0007669"/>
    <property type="project" value="InterPro"/>
</dbReference>
<evidence type="ECO:0000313" key="3">
    <source>
        <dbReference type="EMBL" id="GFH59733.1"/>
    </source>
</evidence>
<protein>
    <recommendedName>
        <fullName evidence="2">Pop1 N-terminal domain-containing protein</fullName>
    </recommendedName>
</protein>
<feature type="compositionally biased region" description="Basic residues" evidence="1">
    <location>
        <begin position="80"/>
        <end position="97"/>
    </location>
</feature>
<feature type="compositionally biased region" description="Basic and acidic residues" evidence="1">
    <location>
        <begin position="1"/>
        <end position="12"/>
    </location>
</feature>
<feature type="compositionally biased region" description="Basic residues" evidence="1">
    <location>
        <begin position="108"/>
        <end position="117"/>
    </location>
</feature>
<dbReference type="Proteomes" id="UP001054902">
    <property type="component" value="Unassembled WGS sequence"/>
</dbReference>
<dbReference type="InterPro" id="IPR039182">
    <property type="entry name" value="Pop1"/>
</dbReference>
<dbReference type="PANTHER" id="PTHR22731:SF3">
    <property type="entry name" value="RIBONUCLEASES P_MRP PROTEIN SUBUNIT POP1"/>
    <property type="match status" value="1"/>
</dbReference>
<evidence type="ECO:0000256" key="1">
    <source>
        <dbReference type="SAM" id="MobiDB-lite"/>
    </source>
</evidence>
<feature type="compositionally biased region" description="Polar residues" evidence="1">
    <location>
        <begin position="16"/>
        <end position="26"/>
    </location>
</feature>
<dbReference type="Pfam" id="PF06978">
    <property type="entry name" value="POP1_N"/>
    <property type="match status" value="1"/>
</dbReference>
<evidence type="ECO:0000259" key="2">
    <source>
        <dbReference type="Pfam" id="PF06978"/>
    </source>
</evidence>
<feature type="domain" description="Pop1 N-terminal" evidence="2">
    <location>
        <begin position="100"/>
        <end position="187"/>
    </location>
</feature>